<dbReference type="EMBL" id="JACCBH010000001">
    <property type="protein sequence ID" value="NYD54144.1"/>
    <property type="molecule type" value="Genomic_DNA"/>
</dbReference>
<dbReference type="SUPFAM" id="SSF53474">
    <property type="entry name" value="alpha/beta-Hydrolases"/>
    <property type="match status" value="1"/>
</dbReference>
<dbReference type="Gene3D" id="3.40.50.1820">
    <property type="entry name" value="alpha/beta hydrolase"/>
    <property type="match status" value="1"/>
</dbReference>
<gene>
    <name evidence="1" type="ORF">BKA02_001199</name>
</gene>
<evidence type="ECO:0000313" key="2">
    <source>
        <dbReference type="Proteomes" id="UP000552045"/>
    </source>
</evidence>
<accession>A0A7Y9JNY1</accession>
<name>A0A7Y9JNY1_9MICO</name>
<dbReference type="RefSeq" id="WP_179432230.1">
    <property type="nucleotide sequence ID" value="NZ_BAABLC010000001.1"/>
</dbReference>
<dbReference type="InterPro" id="IPR029058">
    <property type="entry name" value="AB_hydrolase_fold"/>
</dbReference>
<reference evidence="1 2" key="1">
    <citation type="submission" date="2020-07" db="EMBL/GenBank/DDBJ databases">
        <title>Sequencing the genomes of 1000 actinobacteria strains.</title>
        <authorList>
            <person name="Klenk H.-P."/>
        </authorList>
    </citation>
    <scope>NUCLEOTIDE SEQUENCE [LARGE SCALE GENOMIC DNA]</scope>
    <source>
        <strain evidence="1 2">DSM 22185</strain>
    </source>
</reference>
<keyword evidence="2" id="KW-1185">Reference proteome</keyword>
<sequence length="427" mass="44899">MSDIDISHGGAIAVDTEVLRETSWRIRTMTDELARVERDLRCVPGVLDGTRLELGGLAEQTAALHDLVAELDNDATGTLFLADAYEIAEIRARAALLASSDPDEAQALLRDADRLATRNPAAGVGAEHLIRAWRDSASAGFIDQTRWATLLGTAGPQTAGMVAASLVSMIRGLGKGAIPAGTRLAPAEHRVTIRPMRVKGPSGPPAGLEDALERIPSEGDAQVRVETYRMPDGATRYLLYAGGTRLGLDGTEPWDMTSNTELYLDRTESASYRATIDALHAAGAGPGDRIDVVGYSQGAAIATHVALAGEFEVGTVVTFGNPVAAEFPDDTMSVAVRHTDDLVSTLAGGDLGAGTGSPDSMVIEGVGDPGQGLQDVLLAAHMRDAYGDTAAKADASGDPRIDALRERFAELDEAVDMVATEYVARRE</sequence>
<comment type="caution">
    <text evidence="1">The sequence shown here is derived from an EMBL/GenBank/DDBJ whole genome shotgun (WGS) entry which is preliminary data.</text>
</comment>
<dbReference type="Proteomes" id="UP000552045">
    <property type="component" value="Unassembled WGS sequence"/>
</dbReference>
<evidence type="ECO:0000313" key="1">
    <source>
        <dbReference type="EMBL" id="NYD54144.1"/>
    </source>
</evidence>
<proteinExistence type="predicted"/>
<protein>
    <recommendedName>
        <fullName evidence="3">Alpha/beta hydrolase</fullName>
    </recommendedName>
</protein>
<organism evidence="1 2">
    <name type="scientific">Microbacterium pseudoresistens</name>
    <dbReference type="NCBI Taxonomy" id="640634"/>
    <lineage>
        <taxon>Bacteria</taxon>
        <taxon>Bacillati</taxon>
        <taxon>Actinomycetota</taxon>
        <taxon>Actinomycetes</taxon>
        <taxon>Micrococcales</taxon>
        <taxon>Microbacteriaceae</taxon>
        <taxon>Microbacterium</taxon>
    </lineage>
</organism>
<dbReference type="AlphaFoldDB" id="A0A7Y9JNY1"/>
<evidence type="ECO:0008006" key="3">
    <source>
        <dbReference type="Google" id="ProtNLM"/>
    </source>
</evidence>